<dbReference type="InterPro" id="IPR027417">
    <property type="entry name" value="P-loop_NTPase"/>
</dbReference>
<organism evidence="5 6">
    <name type="scientific">Nostoc sphaeroides CCNUC1</name>
    <dbReference type="NCBI Taxonomy" id="2653204"/>
    <lineage>
        <taxon>Bacteria</taxon>
        <taxon>Bacillati</taxon>
        <taxon>Cyanobacteriota</taxon>
        <taxon>Cyanophyceae</taxon>
        <taxon>Nostocales</taxon>
        <taxon>Nostocaceae</taxon>
        <taxon>Nostoc</taxon>
    </lineage>
</organism>
<feature type="coiled-coil region" evidence="3">
    <location>
        <begin position="179"/>
        <end position="206"/>
    </location>
</feature>
<evidence type="ECO:0000256" key="3">
    <source>
        <dbReference type="SAM" id="Coils"/>
    </source>
</evidence>
<dbReference type="InterPro" id="IPR050445">
    <property type="entry name" value="Bact_polysacc_biosynth/exp"/>
</dbReference>
<keyword evidence="1" id="KW-0547">Nucleotide-binding</keyword>
<dbReference type="NCBIfam" id="TIGR01007">
    <property type="entry name" value="eps_fam"/>
    <property type="match status" value="1"/>
</dbReference>
<name>A0A5P8WCP7_9NOSO</name>
<keyword evidence="6" id="KW-1185">Reference proteome</keyword>
<feature type="transmembrane region" description="Helical" evidence="4">
    <location>
        <begin position="33"/>
        <end position="53"/>
    </location>
</feature>
<gene>
    <name evidence="5" type="ORF">GXM_07845</name>
</gene>
<evidence type="ECO:0000256" key="2">
    <source>
        <dbReference type="ARBA" id="ARBA00022840"/>
    </source>
</evidence>
<evidence type="ECO:0000313" key="6">
    <source>
        <dbReference type="Proteomes" id="UP000326678"/>
    </source>
</evidence>
<dbReference type="GO" id="GO:0005524">
    <property type="term" value="F:ATP binding"/>
    <property type="evidence" value="ECO:0007669"/>
    <property type="project" value="UniProtKB-KW"/>
</dbReference>
<keyword evidence="2" id="KW-0067">ATP-binding</keyword>
<dbReference type="SUPFAM" id="SSF52540">
    <property type="entry name" value="P-loop containing nucleoside triphosphate hydrolases"/>
    <property type="match status" value="1"/>
</dbReference>
<keyword evidence="4" id="KW-0812">Transmembrane</keyword>
<evidence type="ECO:0000313" key="5">
    <source>
        <dbReference type="EMBL" id="QFS50351.1"/>
    </source>
</evidence>
<accession>A0A5P8WCP7</accession>
<feature type="transmembrane region" description="Helical" evidence="4">
    <location>
        <begin position="412"/>
        <end position="430"/>
    </location>
</feature>
<keyword evidence="4" id="KW-1133">Transmembrane helix</keyword>
<feature type="coiled-coil region" evidence="3">
    <location>
        <begin position="327"/>
        <end position="375"/>
    </location>
</feature>
<dbReference type="GO" id="GO:0005886">
    <property type="term" value="C:plasma membrane"/>
    <property type="evidence" value="ECO:0007669"/>
    <property type="project" value="TreeGrafter"/>
</dbReference>
<evidence type="ECO:0000256" key="4">
    <source>
        <dbReference type="SAM" id="Phobius"/>
    </source>
</evidence>
<protein>
    <submittedName>
        <fullName evidence="5">Capsular biosynthesis protein</fullName>
    </submittedName>
</protein>
<dbReference type="PANTHER" id="PTHR32309:SF13">
    <property type="entry name" value="FERRIC ENTEROBACTIN TRANSPORT PROTEIN FEPE"/>
    <property type="match status" value="1"/>
</dbReference>
<dbReference type="AlphaFoldDB" id="A0A5P8WCP7"/>
<evidence type="ECO:0000256" key="1">
    <source>
        <dbReference type="ARBA" id="ARBA00022741"/>
    </source>
</evidence>
<keyword evidence="4" id="KW-0472">Membrane</keyword>
<dbReference type="Proteomes" id="UP000326678">
    <property type="component" value="Chromosome Gxm2"/>
</dbReference>
<dbReference type="Pfam" id="PF10609">
    <property type="entry name" value="ParA"/>
    <property type="match status" value="1"/>
</dbReference>
<dbReference type="InterPro" id="IPR033756">
    <property type="entry name" value="YlxH/NBP35"/>
</dbReference>
<dbReference type="InterPro" id="IPR005702">
    <property type="entry name" value="Wzc-like_C"/>
</dbReference>
<dbReference type="EMBL" id="CP045227">
    <property type="protein sequence ID" value="QFS50351.1"/>
    <property type="molecule type" value="Genomic_DNA"/>
</dbReference>
<dbReference type="PANTHER" id="PTHR32309">
    <property type="entry name" value="TYROSINE-PROTEIN KINASE"/>
    <property type="match status" value="1"/>
</dbReference>
<dbReference type="GO" id="GO:0004713">
    <property type="term" value="F:protein tyrosine kinase activity"/>
    <property type="evidence" value="ECO:0007669"/>
    <property type="project" value="TreeGrafter"/>
</dbReference>
<keyword evidence="3" id="KW-0175">Coiled coil</keyword>
<dbReference type="CDD" id="cd05387">
    <property type="entry name" value="BY-kinase"/>
    <property type="match status" value="1"/>
</dbReference>
<sequence length="705" mass="79395">MPPFPQNQPVPWAEEQGDDRGFQVFLSVLQRRAPVMIGVTIAIMTIVVISLVLNRKPPEYEGSFQLLVEPVNDDTKAVDVIKDSNSQMSSLDYESQIQVLKSPELMRSTVRQLQVSYPEISYNSLLESLKITRLGETKIIQVRYGSTNLKQTQVVLERIAENYLDYSQIRRQTKLRQGLQFVEKQLPFTQNRVDQLQKELQLFRQKYSFNDPETEGSQITSQTIELSQKRQAIDLQLAQARANFAILQGENGATTTLNTAPLYQQLITQIRELDVQIATESTRFQDRNPTIQTLKEKRASLLPLLRQEAQRLLGVKFAELATQLQTLEVQSQELTKIEQKLAQRRKQLPLLTRQYADLQRKLQFANENLNRFLSTRENIQIQISQTELGWQLLQVPTTPDIPIYSFNIQRNLLVGLFLSILSGIGIVLLIEKLDNSYHSVDELKTKLKQPLLGNIPFEKQVKTKQNRTFNQTIPLVNIPNYFDRGIAELGVLPAQEFGDSSTNFSEALRVLNTNIQLLSSDRPIRSIVISSAMAGDGKSTVALHLAKIATAMGQRVLLVDADLRKPTIHDLLDLNNLWGLSNLISTNLPVGEVIRQLPSISQLSVITAGPIPPDPTKLLSSEKMKQLMADFHNSFDLVIYDVPPLVGLADASLIAPHTDGILIVVSIHKTNSSMLKVALDNLKISRLNILGIVGNAQKSTINSYY</sequence>
<dbReference type="Gene3D" id="3.40.50.300">
    <property type="entry name" value="P-loop containing nucleotide triphosphate hydrolases"/>
    <property type="match status" value="1"/>
</dbReference>
<dbReference type="KEGG" id="nsh:GXM_07845"/>
<reference evidence="5 6" key="1">
    <citation type="submission" date="2019-10" db="EMBL/GenBank/DDBJ databases">
        <title>Genomic and transcriptomic insights into the perfect genentic adaptation of a filamentous nitrogen-fixing cyanobacterium to rice fields.</title>
        <authorList>
            <person name="Chen Z."/>
        </authorList>
    </citation>
    <scope>NUCLEOTIDE SEQUENCE [LARGE SCALE GENOMIC DNA]</scope>
    <source>
        <strain evidence="5">CCNUC1</strain>
    </source>
</reference>
<proteinExistence type="predicted"/>